<feature type="region of interest" description="Disordered" evidence="1">
    <location>
        <begin position="1"/>
        <end position="25"/>
    </location>
</feature>
<feature type="compositionally biased region" description="Basic and acidic residues" evidence="1">
    <location>
        <begin position="105"/>
        <end position="114"/>
    </location>
</feature>
<dbReference type="AlphaFoldDB" id="A0A0A9GQZ2"/>
<accession>A0A0A9GQZ2</accession>
<name>A0A0A9GQZ2_ARUDO</name>
<protein>
    <submittedName>
        <fullName evidence="2">Uncharacterized protein</fullName>
    </submittedName>
</protein>
<organism evidence="2">
    <name type="scientific">Arundo donax</name>
    <name type="common">Giant reed</name>
    <name type="synonym">Donax arundinaceus</name>
    <dbReference type="NCBI Taxonomy" id="35708"/>
    <lineage>
        <taxon>Eukaryota</taxon>
        <taxon>Viridiplantae</taxon>
        <taxon>Streptophyta</taxon>
        <taxon>Embryophyta</taxon>
        <taxon>Tracheophyta</taxon>
        <taxon>Spermatophyta</taxon>
        <taxon>Magnoliopsida</taxon>
        <taxon>Liliopsida</taxon>
        <taxon>Poales</taxon>
        <taxon>Poaceae</taxon>
        <taxon>PACMAD clade</taxon>
        <taxon>Arundinoideae</taxon>
        <taxon>Arundineae</taxon>
        <taxon>Arundo</taxon>
    </lineage>
</organism>
<sequence length="232" mass="25037">MAPPAVPPPPAWSPPRRCCRPRGPSQCTICPRPRRCCPSSLRVHGRCPASNSTASSDPVSSSLPTADTAIHDLPITTPLFPVEAHRCGSLTQSAADARPPRRRHHTDEALESKAHMPVMPPRRGGRPWTVGQRRRRLSRTPSTDQTSGAHGGNFAPASRTCSASPHGRLRQRSTRSPLRYSSHASPGKPGFNGLARWIELILHRAAVCRFGTIDPSSFTMSAAVSSQLVTST</sequence>
<dbReference type="EMBL" id="GBRH01172925">
    <property type="protein sequence ID" value="JAE24971.1"/>
    <property type="molecule type" value="Transcribed_RNA"/>
</dbReference>
<feature type="region of interest" description="Disordered" evidence="1">
    <location>
        <begin position="91"/>
        <end position="186"/>
    </location>
</feature>
<reference evidence="2" key="2">
    <citation type="journal article" date="2015" name="Data Brief">
        <title>Shoot transcriptome of the giant reed, Arundo donax.</title>
        <authorList>
            <person name="Barrero R.A."/>
            <person name="Guerrero F.D."/>
            <person name="Moolhuijzen P."/>
            <person name="Goolsby J.A."/>
            <person name="Tidwell J."/>
            <person name="Bellgard S.E."/>
            <person name="Bellgard M.I."/>
        </authorList>
    </citation>
    <scope>NUCLEOTIDE SEQUENCE</scope>
    <source>
        <tissue evidence="2">Shoot tissue taken approximately 20 cm above the soil surface</tissue>
    </source>
</reference>
<reference evidence="2" key="1">
    <citation type="submission" date="2014-09" db="EMBL/GenBank/DDBJ databases">
        <authorList>
            <person name="Magalhaes I.L.F."/>
            <person name="Oliveira U."/>
            <person name="Santos F.R."/>
            <person name="Vidigal T.H.D.A."/>
            <person name="Brescovit A.D."/>
            <person name="Santos A.J."/>
        </authorList>
    </citation>
    <scope>NUCLEOTIDE SEQUENCE</scope>
    <source>
        <tissue evidence="2">Shoot tissue taken approximately 20 cm above the soil surface</tissue>
    </source>
</reference>
<proteinExistence type="predicted"/>
<evidence type="ECO:0000256" key="1">
    <source>
        <dbReference type="SAM" id="MobiDB-lite"/>
    </source>
</evidence>
<feature type="compositionally biased region" description="Polar residues" evidence="1">
    <location>
        <begin position="139"/>
        <end position="148"/>
    </location>
</feature>
<evidence type="ECO:0000313" key="2">
    <source>
        <dbReference type="EMBL" id="JAE24971.1"/>
    </source>
</evidence>
<feature type="compositionally biased region" description="Pro residues" evidence="1">
    <location>
        <begin position="1"/>
        <end position="13"/>
    </location>
</feature>